<feature type="compositionally biased region" description="Low complexity" evidence="1">
    <location>
        <begin position="69"/>
        <end position="80"/>
    </location>
</feature>
<accession>A0A9P1GV50</accession>
<dbReference type="AlphaFoldDB" id="A0A9P1GV50"/>
<dbReference type="EMBL" id="CALLCH030000001">
    <property type="protein sequence ID" value="CAI4210855.1"/>
    <property type="molecule type" value="Genomic_DNA"/>
</dbReference>
<feature type="region of interest" description="Disordered" evidence="1">
    <location>
        <begin position="105"/>
        <end position="408"/>
    </location>
</feature>
<feature type="compositionally biased region" description="Low complexity" evidence="1">
    <location>
        <begin position="207"/>
        <end position="223"/>
    </location>
</feature>
<organism evidence="2 3">
    <name type="scientific">Parascedosporium putredinis</name>
    <dbReference type="NCBI Taxonomy" id="1442378"/>
    <lineage>
        <taxon>Eukaryota</taxon>
        <taxon>Fungi</taxon>
        <taxon>Dikarya</taxon>
        <taxon>Ascomycota</taxon>
        <taxon>Pezizomycotina</taxon>
        <taxon>Sordariomycetes</taxon>
        <taxon>Hypocreomycetidae</taxon>
        <taxon>Microascales</taxon>
        <taxon>Microascaceae</taxon>
        <taxon>Parascedosporium</taxon>
    </lineage>
</organism>
<feature type="compositionally biased region" description="Low complexity" evidence="1">
    <location>
        <begin position="31"/>
        <end position="40"/>
    </location>
</feature>
<feature type="compositionally biased region" description="Polar residues" evidence="1">
    <location>
        <begin position="391"/>
        <end position="405"/>
    </location>
</feature>
<feature type="compositionally biased region" description="Basic and acidic residues" evidence="1">
    <location>
        <begin position="236"/>
        <end position="250"/>
    </location>
</feature>
<feature type="compositionally biased region" description="Basic residues" evidence="1">
    <location>
        <begin position="325"/>
        <end position="337"/>
    </location>
</feature>
<dbReference type="OrthoDB" id="10515793at2759"/>
<gene>
    <name evidence="2" type="ORF">PPNO1_LOCUS654</name>
</gene>
<feature type="compositionally biased region" description="Acidic residues" evidence="1">
    <location>
        <begin position="251"/>
        <end position="265"/>
    </location>
</feature>
<feature type="region of interest" description="Disordered" evidence="1">
    <location>
        <begin position="1"/>
        <end position="81"/>
    </location>
</feature>
<feature type="compositionally biased region" description="Polar residues" evidence="1">
    <location>
        <begin position="20"/>
        <end position="30"/>
    </location>
</feature>
<sequence>MRQPRTSHERRAQLAERQIGNFTDSDSNGVNSNTDNNAFTDTDDGFANRNRLPSTRRRRRHGNGFTSNDGGFSTDDGFFGRNRLGSLQRRRVKKLAEKRQIQNFTSDDDNGITSNDGGFSTDDGFFNRNRLPAAQRRRRMKKRAEEKRQIQNFTSDDDNGITSNDGGFSDTDDGFFNRNRPQRRRTKKREEKRQIQNFTSDDDNGITSNDGGFSDTDDGFFNNARQRPGNKRKRRVDAPRRETLEARSGTESDDNDPFTDLDSDDEARNNQPPPPSTTSSYPASPPLHPCPRQTSRPLPRHRKSTPSSTSANPPPKLPLLLHPQRPLRPRPRPRPRLPLKSQHPSAPRGCSCANPEPAATSVSDIVSQITGSADSPSSSSIAPISSGTGAESGQANSPQGITSGESAGGMSRGAAIGIAFGTIASPAGLGRSDSTRTDTVVMDKAMRAIYANELSPEDKLYAGQETLDQRSMRELEADQAVTPIDKPMPVLPLPSDNAGGRGRETMFRQVDGWLQRTTSMFSQPNRNTVFPGAIKTSSGPGILDQLPRQGDRY</sequence>
<feature type="compositionally biased region" description="Low complexity" evidence="1">
    <location>
        <begin position="369"/>
        <end position="389"/>
    </location>
</feature>
<keyword evidence="3" id="KW-1185">Reference proteome</keyword>
<feature type="compositionally biased region" description="Basic and acidic residues" evidence="1">
    <location>
        <begin position="1"/>
        <end position="14"/>
    </location>
</feature>
<dbReference type="Proteomes" id="UP000838763">
    <property type="component" value="Unassembled WGS sequence"/>
</dbReference>
<reference evidence="2" key="1">
    <citation type="submission" date="2022-11" db="EMBL/GenBank/DDBJ databases">
        <authorList>
            <person name="Scott C."/>
            <person name="Bruce N."/>
        </authorList>
    </citation>
    <scope>NUCLEOTIDE SEQUENCE</scope>
</reference>
<name>A0A9P1GV50_9PEZI</name>
<evidence type="ECO:0000313" key="3">
    <source>
        <dbReference type="Proteomes" id="UP000838763"/>
    </source>
</evidence>
<feature type="compositionally biased region" description="Low complexity" evidence="1">
    <location>
        <begin position="162"/>
        <end position="179"/>
    </location>
</feature>
<evidence type="ECO:0000256" key="1">
    <source>
        <dbReference type="SAM" id="MobiDB-lite"/>
    </source>
</evidence>
<evidence type="ECO:0000313" key="2">
    <source>
        <dbReference type="EMBL" id="CAI4210855.1"/>
    </source>
</evidence>
<comment type="caution">
    <text evidence="2">The sequence shown here is derived from an EMBL/GenBank/DDBJ whole genome shotgun (WGS) entry which is preliminary data.</text>
</comment>
<protein>
    <submittedName>
        <fullName evidence="2">Uncharacterized protein</fullName>
    </submittedName>
</protein>
<proteinExistence type="predicted"/>
<feature type="region of interest" description="Disordered" evidence="1">
    <location>
        <begin position="522"/>
        <end position="553"/>
    </location>
</feature>
<feature type="compositionally biased region" description="Polar residues" evidence="1">
    <location>
        <begin position="105"/>
        <end position="118"/>
    </location>
</feature>